<gene>
    <name evidence="3" type="ORF">GLW04_00620</name>
</gene>
<dbReference type="InterPro" id="IPR014576">
    <property type="entry name" value="Pesterase_YhaO"/>
</dbReference>
<evidence type="ECO:0000313" key="3">
    <source>
        <dbReference type="EMBL" id="MYL18369.1"/>
    </source>
</evidence>
<evidence type="ECO:0000313" key="4">
    <source>
        <dbReference type="Proteomes" id="UP000460949"/>
    </source>
</evidence>
<protein>
    <submittedName>
        <fullName evidence="3">DNA repair exonuclease</fullName>
    </submittedName>
</protein>
<dbReference type="PIRSF" id="PIRSF033091">
    <property type="entry name" value="Pesterase_YhaO"/>
    <property type="match status" value="1"/>
</dbReference>
<dbReference type="AlphaFoldDB" id="A0A845DN55"/>
<dbReference type="PANTHER" id="PTHR30337">
    <property type="entry name" value="COMPONENT OF ATP-DEPENDENT DSDNA EXONUCLEASE"/>
    <property type="match status" value="1"/>
</dbReference>
<dbReference type="PANTHER" id="PTHR30337:SF7">
    <property type="entry name" value="PHOSPHOESTERASE"/>
    <property type="match status" value="1"/>
</dbReference>
<keyword evidence="3" id="KW-0269">Exonuclease</keyword>
<accession>A0A845DN55</accession>
<feature type="domain" description="Calcineurin-like phosphoesterase" evidence="2">
    <location>
        <begin position="6"/>
        <end position="203"/>
    </location>
</feature>
<keyword evidence="1" id="KW-0378">Hydrolase</keyword>
<reference evidence="3 4" key="1">
    <citation type="submission" date="2019-11" db="EMBL/GenBank/DDBJ databases">
        <title>Genome sequences of 17 halophilic strains isolated from different environments.</title>
        <authorList>
            <person name="Furrow R.E."/>
        </authorList>
    </citation>
    <scope>NUCLEOTIDE SEQUENCE [LARGE SCALE GENOMIC DNA]</scope>
    <source>
        <strain evidence="3 4">22511_23_Filter</strain>
    </source>
</reference>
<evidence type="ECO:0000259" key="2">
    <source>
        <dbReference type="Pfam" id="PF00149"/>
    </source>
</evidence>
<dbReference type="InterPro" id="IPR029052">
    <property type="entry name" value="Metallo-depent_PP-like"/>
</dbReference>
<evidence type="ECO:0000256" key="1">
    <source>
        <dbReference type="ARBA" id="ARBA00022801"/>
    </source>
</evidence>
<organism evidence="3 4">
    <name type="scientific">Halobacillus litoralis</name>
    <dbReference type="NCBI Taxonomy" id="45668"/>
    <lineage>
        <taxon>Bacteria</taxon>
        <taxon>Bacillati</taxon>
        <taxon>Bacillota</taxon>
        <taxon>Bacilli</taxon>
        <taxon>Bacillales</taxon>
        <taxon>Bacillaceae</taxon>
        <taxon>Halobacillus</taxon>
    </lineage>
</organism>
<dbReference type="Pfam" id="PF00149">
    <property type="entry name" value="Metallophos"/>
    <property type="match status" value="1"/>
</dbReference>
<dbReference type="EMBL" id="WMET01000001">
    <property type="protein sequence ID" value="MYL18369.1"/>
    <property type="molecule type" value="Genomic_DNA"/>
</dbReference>
<dbReference type="InterPro" id="IPR041796">
    <property type="entry name" value="Mre11_N"/>
</dbReference>
<dbReference type="CDD" id="cd00840">
    <property type="entry name" value="MPP_Mre11_N"/>
    <property type="match status" value="1"/>
</dbReference>
<keyword evidence="3" id="KW-0540">Nuclease</keyword>
<comment type="caution">
    <text evidence="3">The sequence shown here is derived from an EMBL/GenBank/DDBJ whole genome shotgun (WGS) entry which is preliminary data.</text>
</comment>
<name>A0A845DN55_9BACI</name>
<dbReference type="InterPro" id="IPR050535">
    <property type="entry name" value="DNA_Repair-Maintenance_Comp"/>
</dbReference>
<dbReference type="InterPro" id="IPR004843">
    <property type="entry name" value="Calcineurin-like_PHP"/>
</dbReference>
<dbReference type="Gene3D" id="3.60.21.10">
    <property type="match status" value="1"/>
</dbReference>
<dbReference type="Proteomes" id="UP000460949">
    <property type="component" value="Unassembled WGS sequence"/>
</dbReference>
<dbReference type="RefSeq" id="WP_160834841.1">
    <property type="nucleotide sequence ID" value="NZ_WMET01000001.1"/>
</dbReference>
<proteinExistence type="predicted"/>
<dbReference type="SUPFAM" id="SSF56300">
    <property type="entry name" value="Metallo-dependent phosphatases"/>
    <property type="match status" value="1"/>
</dbReference>
<sequence>MGNGITFVHSADLHMDSLFKTKGHLPEELLERLRAGTFEAFDRLIQVCINEQADFLLIAGDVYHEELRSLKAQVHVRRGFEKLQKHDIHVYVSFGNHDFTGGAEHAVSFPENVHVFQSEEVQAFPFYKEGERLAHIYGFSYETRAVKDHKAREFQKTGHPLYHIAMLHGSLETKTDHDVYAPFTLEELKNKGMDYWALGHIHKREVLSSDPLIIYPGNIQGRSQKEQGSKGCYVIEEKEGEWKSRFQPLHSFVYESVSYPVPSLEHPNDLERVLEDAKRQITESGASVMLSVTLEGSGSQWKRWWSSGVMDEWKDIVNENEDLTQEGWVWIEDVRLSEVVSWNEEDLHGPHFTGEFLKKINEADHESVDTWLAPLYGHRKMSRFVSALDEEEQAEVLEKAKTEAVNQLMGSGDDGFDHS</sequence>
<dbReference type="GO" id="GO:0004527">
    <property type="term" value="F:exonuclease activity"/>
    <property type="evidence" value="ECO:0007669"/>
    <property type="project" value="UniProtKB-KW"/>
</dbReference>